<reference evidence="2" key="1">
    <citation type="journal article" date="2015" name="Nature">
        <title>Complex archaea that bridge the gap between prokaryotes and eukaryotes.</title>
        <authorList>
            <person name="Spang A."/>
            <person name="Saw J.H."/>
            <person name="Jorgensen S.L."/>
            <person name="Zaremba-Niedzwiedzka K."/>
            <person name="Martijn J."/>
            <person name="Lind A.E."/>
            <person name="van Eijk R."/>
            <person name="Schleper C."/>
            <person name="Guy L."/>
            <person name="Ettema T.J."/>
        </authorList>
    </citation>
    <scope>NUCLEOTIDE SEQUENCE</scope>
</reference>
<protein>
    <recommendedName>
        <fullName evidence="3">Tip attachment protein J domain-containing protein</fullName>
    </recommendedName>
</protein>
<accession>A0A0F9PU26</accession>
<sequence length="880" mass="98850">MRNLTAAIQTIIAKNLGNEPVNILEVQWGSSDGPWTSYADKDIVDYEFKIDGKILSISKLESIIKLDHQGQSQGLVVLLSDTGGDLKEIFNNVDIHGKRCILYQWFEGIPLSERFQLYEGEIISPIKWSEGDRTLKFDVITKLSDVEVGFSPEEGLFWYLPESVIGNPWPLIFGSVQNVPCTVLSEIPETQITDVLGAEDPTIESRLSELNIKAENALAVWYFYIMAAGVCGGRATDSLWNSPEQAQFWSSEYQKWLGYQNQYESAADQAIGQYYAMLVEKESLLETLADQKTNVPTTITVSNGSAFPQNVLLDFEIGDLNVSGSFNGNILTLSSVTNPDYVSYDGEPFGFTFVQAGTVLRLLSVAPIIYIVSLIEAQVLNVQAYRTVENGKILVTVPSSYYEVITETMGPYNVTYIKMQKPLSSYESTFENKLYATVTTSVGPNTVDIIEWLITTYTNLSIDTTSFNLAQGYVDNYPSHFALLERKNILTTIEEVAFQARCAIWLSNGTFYIKYLPRDETPVVTLTEEDIDTGTLVVSTVSSEELVTKLIVEWTDNYALDKYSFVLRNNGARYGIKERTLDFYIYNIGELVAKSATFWLIRLSNVWKEISFSTYIDNLLVETFDLIELDFTETYIASGAVSCDVLQAIYNLETQTLDIVARVPIRCGEMEEYPFYKPQNISVNLLFPTDEEINQGFAGSGGIGETVEGGLELESNFKNSGSYNVSTARDLRGPTYTREFSKAEEKPTDVDDVKPEPNFSQTDVYTSTEPEYDYRYPAYPIDAVPSPDEDTPDVESSCFPGKVTWGSDDTYLVDVYKFGLAADPENLEVKQLDIAANIDIPVNTWVLVAYNSWEEIENIGEEDEKIVVKFEYTMQVPVWL</sequence>
<feature type="compositionally biased region" description="Basic and acidic residues" evidence="1">
    <location>
        <begin position="739"/>
        <end position="755"/>
    </location>
</feature>
<feature type="region of interest" description="Disordered" evidence="1">
    <location>
        <begin position="735"/>
        <end position="767"/>
    </location>
</feature>
<proteinExistence type="predicted"/>
<name>A0A0F9PU26_9ZZZZ</name>
<evidence type="ECO:0000313" key="2">
    <source>
        <dbReference type="EMBL" id="KKM96677.1"/>
    </source>
</evidence>
<dbReference type="EMBL" id="LAZR01005846">
    <property type="protein sequence ID" value="KKM96677.1"/>
    <property type="molecule type" value="Genomic_DNA"/>
</dbReference>
<feature type="compositionally biased region" description="Polar residues" evidence="1">
    <location>
        <begin position="758"/>
        <end position="767"/>
    </location>
</feature>
<comment type="caution">
    <text evidence="2">The sequence shown here is derived from an EMBL/GenBank/DDBJ whole genome shotgun (WGS) entry which is preliminary data.</text>
</comment>
<gene>
    <name evidence="2" type="ORF">LCGC14_1175710</name>
</gene>
<evidence type="ECO:0000256" key="1">
    <source>
        <dbReference type="SAM" id="MobiDB-lite"/>
    </source>
</evidence>
<dbReference type="AlphaFoldDB" id="A0A0F9PU26"/>
<organism evidence="2">
    <name type="scientific">marine sediment metagenome</name>
    <dbReference type="NCBI Taxonomy" id="412755"/>
    <lineage>
        <taxon>unclassified sequences</taxon>
        <taxon>metagenomes</taxon>
        <taxon>ecological metagenomes</taxon>
    </lineage>
</organism>
<evidence type="ECO:0008006" key="3">
    <source>
        <dbReference type="Google" id="ProtNLM"/>
    </source>
</evidence>